<proteinExistence type="predicted"/>
<sequence length="690" mass="75729">MGVSQLLVLVLRVAGTRIEGPAVGPFWAGRRLAVDVSGWLHKAKLRDAAEVVSTGVSDKAVSYMIQMVEGLLGLGATPVLVFDGASYPPKQATQDSRREKVEENRRAAEAAAADGTASGRALNGLFAKAALVQEPLLRAVMNWAIEREVEFVVAPMEADQQLVSVLDYARVDSILAASQDSDLAAYGGTSVAYDYSEKDGSCMHVCLLEDVLGKVVGEFDFTQWTYDRFLTMCIWSGMDYYKLKNHGLKTVYKEMAKAIGLKDQGLALGDMPHPPLADRPGAWLSEAAVRLYSGPMISKLGAEGDAEFKKVWRAFRAVRYAPVFTFNPATGDKPFAFKDFRACPPTPLESRGDRDAAWSTVNGVDEAYVAGLDEDWNNLLEWDENRSTSLACGLLTPAKLLEPSRVRKIGKNIVAPGDDDEFGYDSEGSTGGVEGADDASLGRPGEISARPPPNITKENYMSFTIAQLRSWLHCRGILPYENARLGDLRKYVYYLIHNPLPPKVMPWHPLLNNYSRPSGAVQLDSMPAKMGADFIAAVHDCTRARSLARSGLRVHREGECGTPGCTGQYFCEIVRAQHLPFETTRERGCNLYNAGRNVAPKFGYVHSLTAQVQTGYYYPTSAPTEASAVSTSLVGRFVRMHSLVADQQLNGVVGYSQRWLPTPGVATRCGCRSLMMRRSRGHGKRLYRRN</sequence>
<protein>
    <recommendedName>
        <fullName evidence="6">Exonuclease 1</fullName>
    </recommendedName>
</protein>
<dbReference type="PANTHER" id="PTHR11081">
    <property type="entry name" value="FLAP ENDONUCLEASE FAMILY MEMBER"/>
    <property type="match status" value="1"/>
</dbReference>
<evidence type="ECO:0000259" key="4">
    <source>
        <dbReference type="SMART" id="SM00485"/>
    </source>
</evidence>
<dbReference type="InterPro" id="IPR006086">
    <property type="entry name" value="XPG-I_dom"/>
</dbReference>
<dbReference type="AlphaFoldDB" id="A0A7S3TVU5"/>
<dbReference type="SUPFAM" id="SSF88723">
    <property type="entry name" value="PIN domain-like"/>
    <property type="match status" value="1"/>
</dbReference>
<evidence type="ECO:0000256" key="1">
    <source>
        <dbReference type="SAM" id="MobiDB-lite"/>
    </source>
</evidence>
<dbReference type="SMART" id="SM00485">
    <property type="entry name" value="XPGN"/>
    <property type="match status" value="1"/>
</dbReference>
<dbReference type="InterPro" id="IPR029060">
    <property type="entry name" value="PIN-like_dom_sf"/>
</dbReference>
<gene>
    <name evidence="5" type="ORF">EHUX00137_LOCUS45202</name>
</gene>
<dbReference type="InterPro" id="IPR006085">
    <property type="entry name" value="XPG_DNA_repair_N"/>
</dbReference>
<evidence type="ECO:0000259" key="3">
    <source>
        <dbReference type="SMART" id="SM00484"/>
    </source>
</evidence>
<feature type="domain" description="XPG N-terminal" evidence="4">
    <location>
        <begin position="1"/>
        <end position="104"/>
    </location>
</feature>
<name>A0A7S3TVU5_EMIHU</name>
<accession>A0A7S3TVU5</accession>
<dbReference type="SMART" id="SM00484">
    <property type="entry name" value="XPGI"/>
    <property type="match status" value="1"/>
</dbReference>
<feature type="signal peptide" evidence="2">
    <location>
        <begin position="1"/>
        <end position="15"/>
    </location>
</feature>
<organism evidence="5">
    <name type="scientific">Emiliania huxleyi</name>
    <name type="common">Coccolithophore</name>
    <name type="synonym">Pontosphaera huxleyi</name>
    <dbReference type="NCBI Taxonomy" id="2903"/>
    <lineage>
        <taxon>Eukaryota</taxon>
        <taxon>Haptista</taxon>
        <taxon>Haptophyta</taxon>
        <taxon>Prymnesiophyceae</taxon>
        <taxon>Isochrysidales</taxon>
        <taxon>Noelaerhabdaceae</taxon>
        <taxon>Emiliania</taxon>
    </lineage>
</organism>
<keyword evidence="2" id="KW-0732">Signal</keyword>
<evidence type="ECO:0008006" key="6">
    <source>
        <dbReference type="Google" id="ProtNLM"/>
    </source>
</evidence>
<feature type="region of interest" description="Disordered" evidence="1">
    <location>
        <begin position="419"/>
        <end position="455"/>
    </location>
</feature>
<feature type="region of interest" description="Disordered" evidence="1">
    <location>
        <begin position="89"/>
        <end position="113"/>
    </location>
</feature>
<dbReference type="InterPro" id="IPR006084">
    <property type="entry name" value="XPG/Rad2"/>
</dbReference>
<evidence type="ECO:0000313" key="5">
    <source>
        <dbReference type="EMBL" id="CAE0595815.1"/>
    </source>
</evidence>
<evidence type="ECO:0000256" key="2">
    <source>
        <dbReference type="SAM" id="SignalP"/>
    </source>
</evidence>
<dbReference type="Pfam" id="PF00752">
    <property type="entry name" value="XPG_N"/>
    <property type="match status" value="1"/>
</dbReference>
<reference evidence="5" key="1">
    <citation type="submission" date="2021-01" db="EMBL/GenBank/DDBJ databases">
        <authorList>
            <person name="Corre E."/>
            <person name="Pelletier E."/>
            <person name="Niang G."/>
            <person name="Scheremetjew M."/>
            <person name="Finn R."/>
            <person name="Kale V."/>
            <person name="Holt S."/>
            <person name="Cochrane G."/>
            <person name="Meng A."/>
            <person name="Brown T."/>
            <person name="Cohen L."/>
        </authorList>
    </citation>
    <scope>NUCLEOTIDE SEQUENCE</scope>
    <source>
        <strain evidence="5">379</strain>
    </source>
</reference>
<dbReference type="PRINTS" id="PR00853">
    <property type="entry name" value="XPGRADSUPER"/>
</dbReference>
<feature type="chain" id="PRO_5030890950" description="Exonuclease 1" evidence="2">
    <location>
        <begin position="16"/>
        <end position="690"/>
    </location>
</feature>
<dbReference type="GO" id="GO:0017108">
    <property type="term" value="F:5'-flap endonuclease activity"/>
    <property type="evidence" value="ECO:0007669"/>
    <property type="project" value="TreeGrafter"/>
</dbReference>
<dbReference type="Pfam" id="PF00867">
    <property type="entry name" value="XPG_I"/>
    <property type="match status" value="1"/>
</dbReference>
<feature type="compositionally biased region" description="Basic and acidic residues" evidence="1">
    <location>
        <begin position="95"/>
        <end position="108"/>
    </location>
</feature>
<dbReference type="EMBL" id="HBIR01058144">
    <property type="protein sequence ID" value="CAE0595815.1"/>
    <property type="molecule type" value="Transcribed_RNA"/>
</dbReference>
<dbReference type="Gene3D" id="3.40.50.1010">
    <property type="entry name" value="5'-nuclease"/>
    <property type="match status" value="1"/>
</dbReference>
<dbReference type="PANTHER" id="PTHR11081:SF65">
    <property type="entry name" value="DNA DAMAGE-INDUCIBLE PROTEIN DIN7-RELATED"/>
    <property type="match status" value="1"/>
</dbReference>
<feature type="domain" description="XPG-I" evidence="3">
    <location>
        <begin position="145"/>
        <end position="221"/>
    </location>
</feature>